<protein>
    <submittedName>
        <fullName evidence="1">Uncharacterized protein</fullName>
    </submittedName>
</protein>
<name>A0A8S5TXM4_9CAUD</name>
<accession>A0A8S5TXM4</accession>
<sequence>MKKKIATVEIECSNSHLIPTFSDFLNELQKQYDIEKDCKNEAYSFIITNGLFEDFKKFSENYKGVDHYKAIIGMLITDAEIKQIKK</sequence>
<dbReference type="EMBL" id="BK015955">
    <property type="protein sequence ID" value="DAF86944.1"/>
    <property type="molecule type" value="Genomic_DNA"/>
</dbReference>
<proteinExistence type="predicted"/>
<evidence type="ECO:0000313" key="1">
    <source>
        <dbReference type="EMBL" id="DAF86944.1"/>
    </source>
</evidence>
<reference evidence="1" key="1">
    <citation type="journal article" date="2021" name="Proc. Natl. Acad. Sci. U.S.A.">
        <title>A Catalog of Tens of Thousands of Viruses from Human Metagenomes Reveals Hidden Associations with Chronic Diseases.</title>
        <authorList>
            <person name="Tisza M.J."/>
            <person name="Buck C.B."/>
        </authorList>
    </citation>
    <scope>NUCLEOTIDE SEQUENCE</scope>
    <source>
        <strain evidence="1">CtvBz3</strain>
    </source>
</reference>
<organism evidence="1">
    <name type="scientific">Siphoviridae sp. ctvBz3</name>
    <dbReference type="NCBI Taxonomy" id="2825720"/>
    <lineage>
        <taxon>Viruses</taxon>
        <taxon>Duplodnaviria</taxon>
        <taxon>Heunggongvirae</taxon>
        <taxon>Uroviricota</taxon>
        <taxon>Caudoviricetes</taxon>
    </lineage>
</organism>